<dbReference type="Pfam" id="PF00005">
    <property type="entry name" value="ABC_tran"/>
    <property type="match status" value="1"/>
</dbReference>
<dbReference type="GO" id="GO:0016887">
    <property type="term" value="F:ATP hydrolysis activity"/>
    <property type="evidence" value="ECO:0007669"/>
    <property type="project" value="InterPro"/>
</dbReference>
<dbReference type="PROSITE" id="PS50893">
    <property type="entry name" value="ABC_TRANSPORTER_2"/>
    <property type="match status" value="1"/>
</dbReference>
<dbReference type="InterPro" id="IPR050093">
    <property type="entry name" value="ABC_SmlMolc_Importer"/>
</dbReference>
<reference evidence="5 6" key="1">
    <citation type="submission" date="2018-01" db="EMBL/GenBank/DDBJ databases">
        <title>Metagenomic assembled genomes from two thermal pools in the Uzon Caldera, Kamchatka, Russia.</title>
        <authorList>
            <person name="Wilkins L."/>
            <person name="Ettinger C."/>
        </authorList>
    </citation>
    <scope>NUCLEOTIDE SEQUENCE [LARGE SCALE GENOMIC DNA]</scope>
    <source>
        <strain evidence="5">ZAV-07</strain>
    </source>
</reference>
<dbReference type="Proteomes" id="UP000237040">
    <property type="component" value="Unassembled WGS sequence"/>
</dbReference>
<dbReference type="GO" id="GO:0043190">
    <property type="term" value="C:ATP-binding cassette (ABC) transporter complex"/>
    <property type="evidence" value="ECO:0007669"/>
    <property type="project" value="InterPro"/>
</dbReference>
<organism evidence="5 6">
    <name type="scientific">Caldisericum exile</name>
    <dbReference type="NCBI Taxonomy" id="693075"/>
    <lineage>
        <taxon>Bacteria</taxon>
        <taxon>Pseudomonadati</taxon>
        <taxon>Caldisericota/Cryosericota group</taxon>
        <taxon>Caldisericota</taxon>
        <taxon>Caldisericia</taxon>
        <taxon>Caldisericales</taxon>
        <taxon>Caldisericaceae</taxon>
        <taxon>Caldisericum</taxon>
    </lineage>
</organism>
<evidence type="ECO:0000259" key="4">
    <source>
        <dbReference type="PROSITE" id="PS50893"/>
    </source>
</evidence>
<dbReference type="GO" id="GO:0005524">
    <property type="term" value="F:ATP binding"/>
    <property type="evidence" value="ECO:0007669"/>
    <property type="project" value="UniProtKB-KW"/>
</dbReference>
<dbReference type="PROSITE" id="PS00211">
    <property type="entry name" value="ABC_TRANSPORTER_1"/>
    <property type="match status" value="1"/>
</dbReference>
<evidence type="ECO:0000256" key="1">
    <source>
        <dbReference type="ARBA" id="ARBA00022448"/>
    </source>
</evidence>
<sequence>MKEMLVIENLSIKFGNFSLKDINLSVQKGEYFTVLGTTGSGKTLLLETIAGRYRVSNGKIILNNTEITNIHPKDRGIGYVPQDYLLLPHLTVYENITLGKVQLDEEVIEFLNIKHLLNRHPSTLSQGEKQRVALARALIRNPKLLLLDEPTSSLDASIKRVVWKNLDRIKKKFLLTVIHVTHDFEEALFLSDRIAVMKNGTIEQIGTPKEIFTFPRSKFVAELTGIENIFEGVGILNKKGSFVSINQELNFFTYEKAEGKVYLSIRPENVVLKKYKENKINEFEGTVVKILEKGFFVRFDIDIGVNIVSLMSAKDFEELNLRAGDSVTLEIEPKNIHLIPYDKNLNKEGVEND</sequence>
<dbReference type="SUPFAM" id="SSF52540">
    <property type="entry name" value="P-loop containing nucleoside triphosphate hydrolases"/>
    <property type="match status" value="1"/>
</dbReference>
<dbReference type="PANTHER" id="PTHR42781">
    <property type="entry name" value="SPERMIDINE/PUTRESCINE IMPORT ATP-BINDING PROTEIN POTA"/>
    <property type="match status" value="1"/>
</dbReference>
<comment type="caution">
    <text evidence="5">The sequence shown here is derived from an EMBL/GenBank/DDBJ whole genome shotgun (WGS) entry which is preliminary data.</text>
</comment>
<evidence type="ECO:0000256" key="3">
    <source>
        <dbReference type="ARBA" id="ARBA00022840"/>
    </source>
</evidence>
<dbReference type="PANTHER" id="PTHR42781:SF4">
    <property type="entry name" value="SPERMIDINE_PUTRESCINE IMPORT ATP-BINDING PROTEIN POTA"/>
    <property type="match status" value="1"/>
</dbReference>
<evidence type="ECO:0000256" key="2">
    <source>
        <dbReference type="ARBA" id="ARBA00022741"/>
    </source>
</evidence>
<feature type="domain" description="ABC transporter" evidence="4">
    <location>
        <begin position="1"/>
        <end position="224"/>
    </location>
</feature>
<dbReference type="InterPro" id="IPR008995">
    <property type="entry name" value="Mo/tungstate-bd_C_term_dom"/>
</dbReference>
<keyword evidence="1" id="KW-0813">Transport</keyword>
<gene>
    <name evidence="5" type="ORF">C0189_00210</name>
</gene>
<dbReference type="GO" id="GO:0022857">
    <property type="term" value="F:transmembrane transporter activity"/>
    <property type="evidence" value="ECO:0007669"/>
    <property type="project" value="InterPro"/>
</dbReference>
<dbReference type="AlphaFoldDB" id="A0A2J6WG16"/>
<evidence type="ECO:0000313" key="6">
    <source>
        <dbReference type="Proteomes" id="UP000237040"/>
    </source>
</evidence>
<dbReference type="SMART" id="SM00382">
    <property type="entry name" value="AAA"/>
    <property type="match status" value="1"/>
</dbReference>
<dbReference type="Gene3D" id="2.40.50.100">
    <property type="match status" value="1"/>
</dbReference>
<dbReference type="EMBL" id="PNIL01000003">
    <property type="protein sequence ID" value="PMP68929.1"/>
    <property type="molecule type" value="Genomic_DNA"/>
</dbReference>
<keyword evidence="2" id="KW-0547">Nucleotide-binding</keyword>
<accession>A0A2J6WG16</accession>
<dbReference type="InterPro" id="IPR017871">
    <property type="entry name" value="ABC_transporter-like_CS"/>
</dbReference>
<dbReference type="InterPro" id="IPR003439">
    <property type="entry name" value="ABC_transporter-like_ATP-bd"/>
</dbReference>
<dbReference type="SUPFAM" id="SSF50331">
    <property type="entry name" value="MOP-like"/>
    <property type="match status" value="1"/>
</dbReference>
<dbReference type="InterPro" id="IPR003593">
    <property type="entry name" value="AAA+_ATPase"/>
</dbReference>
<dbReference type="InterPro" id="IPR027417">
    <property type="entry name" value="P-loop_NTPase"/>
</dbReference>
<dbReference type="Pfam" id="PF08402">
    <property type="entry name" value="TOBE_2"/>
    <property type="match status" value="1"/>
</dbReference>
<keyword evidence="3" id="KW-0067">ATP-binding</keyword>
<dbReference type="Gene3D" id="3.40.50.300">
    <property type="entry name" value="P-loop containing nucleotide triphosphate hydrolases"/>
    <property type="match status" value="1"/>
</dbReference>
<evidence type="ECO:0000313" key="5">
    <source>
        <dbReference type="EMBL" id="PMP68929.1"/>
    </source>
</evidence>
<dbReference type="InterPro" id="IPR013611">
    <property type="entry name" value="Transp-assoc_OB_typ2"/>
</dbReference>
<name>A0A2J6WG16_9BACT</name>
<protein>
    <submittedName>
        <fullName evidence="5">ABC transporter</fullName>
    </submittedName>
</protein>
<proteinExistence type="predicted"/>